<accession>A0A972K603</accession>
<sequence>MKISFVRSLLVLVLFILFPSLTLANSSNNSSGLSGDTINQKKVYEVKFPSFKITINNLHFDNGISKYPVLMYEGVTYFPMTWGFTQALGLDVRWDAEKGFAINKSNQGPKKLANEVAIISARHLYAKMPEFSIRVNNNEIDNDKEEFPVLVFNDVTYFPMTWRFAVEELGLKISLENNKFNISK</sequence>
<dbReference type="Proteomes" id="UP000641588">
    <property type="component" value="Unassembled WGS sequence"/>
</dbReference>
<evidence type="ECO:0000256" key="1">
    <source>
        <dbReference type="SAM" id="SignalP"/>
    </source>
</evidence>
<dbReference type="EMBL" id="WHOD01000119">
    <property type="protein sequence ID" value="NOU97612.1"/>
    <property type="molecule type" value="Genomic_DNA"/>
</dbReference>
<evidence type="ECO:0000313" key="3">
    <source>
        <dbReference type="Proteomes" id="UP000641588"/>
    </source>
</evidence>
<protein>
    <submittedName>
        <fullName evidence="2">YHYH domain-containing protein</fullName>
    </submittedName>
</protein>
<dbReference type="RefSeq" id="WP_171655858.1">
    <property type="nucleotide sequence ID" value="NZ_WHOD01000119.1"/>
</dbReference>
<gene>
    <name evidence="2" type="ORF">GC093_30950</name>
</gene>
<comment type="caution">
    <text evidence="2">The sequence shown here is derived from an EMBL/GenBank/DDBJ whole genome shotgun (WGS) entry which is preliminary data.</text>
</comment>
<proteinExistence type="predicted"/>
<feature type="chain" id="PRO_5037746314" evidence="1">
    <location>
        <begin position="25"/>
        <end position="184"/>
    </location>
</feature>
<organism evidence="2 3">
    <name type="scientific">Paenibacillus foliorum</name>
    <dbReference type="NCBI Taxonomy" id="2654974"/>
    <lineage>
        <taxon>Bacteria</taxon>
        <taxon>Bacillati</taxon>
        <taxon>Bacillota</taxon>
        <taxon>Bacilli</taxon>
        <taxon>Bacillales</taxon>
        <taxon>Paenibacillaceae</taxon>
        <taxon>Paenibacillus</taxon>
    </lineage>
</organism>
<dbReference type="AlphaFoldDB" id="A0A972K603"/>
<evidence type="ECO:0000313" key="2">
    <source>
        <dbReference type="EMBL" id="NOU97612.1"/>
    </source>
</evidence>
<reference evidence="2" key="1">
    <citation type="submission" date="2019-10" db="EMBL/GenBank/DDBJ databases">
        <title>Description of Paenibacillus glebae sp. nov.</title>
        <authorList>
            <person name="Carlier A."/>
            <person name="Qi S."/>
        </authorList>
    </citation>
    <scope>NUCLEOTIDE SEQUENCE</scope>
    <source>
        <strain evidence="2">LMG 31456</strain>
    </source>
</reference>
<feature type="signal peptide" evidence="1">
    <location>
        <begin position="1"/>
        <end position="24"/>
    </location>
</feature>
<name>A0A972K603_9BACL</name>
<keyword evidence="1" id="KW-0732">Signal</keyword>
<keyword evidence="3" id="KW-1185">Reference proteome</keyword>